<evidence type="ECO:0000256" key="1">
    <source>
        <dbReference type="SAM" id="MobiDB-lite"/>
    </source>
</evidence>
<keyword evidence="3" id="KW-1185">Reference proteome</keyword>
<protein>
    <submittedName>
        <fullName evidence="2">Uncharacterized protein</fullName>
    </submittedName>
</protein>
<dbReference type="EMBL" id="BX569692">
    <property type="protein sequence ID" value="CAE07678.1"/>
    <property type="molecule type" value="Genomic_DNA"/>
</dbReference>
<evidence type="ECO:0000313" key="3">
    <source>
        <dbReference type="Proteomes" id="UP000001422"/>
    </source>
</evidence>
<dbReference type="HOGENOM" id="CLU_1440401_0_0_3"/>
<sequence>MLLKRLGGVEMKKVIDTVTHTDKKGKTVKQHIIQCDSCGRHTKAPTTPKALRNKLNSRCVCGVLGSAPQSIPECRGQDGRSYHPLYNTYKVMIQRCYNESAFCYERYGGRGITVCQEWLNDFWMFVYHMGERPEGKTFDRVDNDYIYCPENCRWATPLEQAHNRSNPPMTDEEVEAAIARQRQSKREW</sequence>
<reference evidence="2 3" key="1">
    <citation type="journal article" date="2003" name="Nature">
        <title>The genome of a motile marine Synechococcus.</title>
        <authorList>
            <person name="Palenik B."/>
            <person name="Brahamsha B."/>
            <person name="Larimer F."/>
            <person name="Land M."/>
            <person name="Hauser L."/>
            <person name="Chain P."/>
            <person name="Lamerdin J."/>
            <person name="Regala W."/>
            <person name="Allen E.A."/>
            <person name="McCarren J."/>
            <person name="Paulsen I."/>
            <person name="Dufresne A."/>
            <person name="Partensky F."/>
            <person name="Webb E."/>
            <person name="Waterbury J."/>
        </authorList>
    </citation>
    <scope>NUCLEOTIDE SEQUENCE [LARGE SCALE GENOMIC DNA]</scope>
    <source>
        <strain evidence="2 3">WH8102</strain>
    </source>
</reference>
<proteinExistence type="predicted"/>
<accession>Q7U723</accession>
<dbReference type="KEGG" id="syw:SYNW1163"/>
<gene>
    <name evidence="2" type="ordered locus">SYNW1163</name>
</gene>
<dbReference type="STRING" id="84588.SYNW1163"/>
<organism evidence="2 3">
    <name type="scientific">Parasynechococcus marenigrum (strain WH8102)</name>
    <dbReference type="NCBI Taxonomy" id="84588"/>
    <lineage>
        <taxon>Bacteria</taxon>
        <taxon>Bacillati</taxon>
        <taxon>Cyanobacteriota</taxon>
        <taxon>Cyanophyceae</taxon>
        <taxon>Synechococcales</taxon>
        <taxon>Prochlorococcaceae</taxon>
        <taxon>Parasynechococcus</taxon>
        <taxon>Parasynechococcus marenigrum</taxon>
    </lineage>
</organism>
<dbReference type="AlphaFoldDB" id="Q7U723"/>
<evidence type="ECO:0000313" key="2">
    <source>
        <dbReference type="EMBL" id="CAE07678.1"/>
    </source>
</evidence>
<name>Q7U723_PARMW</name>
<dbReference type="eggNOG" id="ENOG5032T0J">
    <property type="taxonomic scope" value="Bacteria"/>
</dbReference>
<dbReference type="Proteomes" id="UP000001422">
    <property type="component" value="Chromosome"/>
</dbReference>
<dbReference type="RefSeq" id="WP_011128028.1">
    <property type="nucleotide sequence ID" value="NC_005070.1"/>
</dbReference>
<feature type="region of interest" description="Disordered" evidence="1">
    <location>
        <begin position="164"/>
        <end position="188"/>
    </location>
</feature>